<dbReference type="Proteomes" id="UP001465755">
    <property type="component" value="Unassembled WGS sequence"/>
</dbReference>
<dbReference type="Gene3D" id="1.10.510.10">
    <property type="entry name" value="Transferase(Phosphotransferase) domain 1"/>
    <property type="match status" value="1"/>
</dbReference>
<name>A0AAW1NV48_9CHLO</name>
<evidence type="ECO:0000256" key="6">
    <source>
        <dbReference type="PIRSR" id="PIRSR630616-1"/>
    </source>
</evidence>
<evidence type="ECO:0000313" key="13">
    <source>
        <dbReference type="Proteomes" id="UP001465755"/>
    </source>
</evidence>
<dbReference type="PROSITE" id="PS00107">
    <property type="entry name" value="PROTEIN_KINASE_ATP"/>
    <property type="match status" value="1"/>
</dbReference>
<evidence type="ECO:0000313" key="12">
    <source>
        <dbReference type="EMBL" id="KAK9794939.1"/>
    </source>
</evidence>
<feature type="compositionally biased region" description="Low complexity" evidence="10">
    <location>
        <begin position="916"/>
        <end position="926"/>
    </location>
</feature>
<feature type="region of interest" description="Disordered" evidence="10">
    <location>
        <begin position="854"/>
        <end position="878"/>
    </location>
</feature>
<dbReference type="PROSITE" id="PS00108">
    <property type="entry name" value="PROTEIN_KINASE_ST"/>
    <property type="match status" value="1"/>
</dbReference>
<dbReference type="InterPro" id="IPR011009">
    <property type="entry name" value="Kinase-like_dom_sf"/>
</dbReference>
<proteinExistence type="predicted"/>
<keyword evidence="3 7" id="KW-0547">Nucleotide-binding</keyword>
<evidence type="ECO:0000256" key="9">
    <source>
        <dbReference type="PROSITE-ProRule" id="PRU10141"/>
    </source>
</evidence>
<dbReference type="EMBL" id="JALJOQ010000133">
    <property type="protein sequence ID" value="KAK9794939.1"/>
    <property type="molecule type" value="Genomic_DNA"/>
</dbReference>
<dbReference type="SMART" id="SM00220">
    <property type="entry name" value="S_TKc"/>
    <property type="match status" value="1"/>
</dbReference>
<dbReference type="InterPro" id="IPR008271">
    <property type="entry name" value="Ser/Thr_kinase_AS"/>
</dbReference>
<keyword evidence="4" id="KW-0418">Kinase</keyword>
<dbReference type="InterPro" id="IPR017441">
    <property type="entry name" value="Protein_kinase_ATP_BS"/>
</dbReference>
<feature type="active site" description="Proton acceptor" evidence="6">
    <location>
        <position position="529"/>
    </location>
</feature>
<feature type="compositionally biased region" description="Polar residues" evidence="10">
    <location>
        <begin position="927"/>
        <end position="938"/>
    </location>
</feature>
<evidence type="ECO:0000256" key="2">
    <source>
        <dbReference type="ARBA" id="ARBA00022679"/>
    </source>
</evidence>
<feature type="binding site" evidence="7 9">
    <location>
        <position position="430"/>
    </location>
    <ligand>
        <name>ATP</name>
        <dbReference type="ChEBI" id="CHEBI:30616"/>
    </ligand>
</feature>
<keyword evidence="13" id="KW-1185">Reference proteome</keyword>
<feature type="region of interest" description="Disordered" evidence="10">
    <location>
        <begin position="912"/>
        <end position="968"/>
    </location>
</feature>
<dbReference type="AlphaFoldDB" id="A0AAW1NV48"/>
<protein>
    <recommendedName>
        <fullName evidence="11">Protein kinase domain-containing protein</fullName>
    </recommendedName>
</protein>
<dbReference type="PROSITE" id="PS50011">
    <property type="entry name" value="PROTEIN_KINASE_DOM"/>
    <property type="match status" value="1"/>
</dbReference>
<organism evidence="12 13">
    <name type="scientific">Symbiochloris irregularis</name>
    <dbReference type="NCBI Taxonomy" id="706552"/>
    <lineage>
        <taxon>Eukaryota</taxon>
        <taxon>Viridiplantae</taxon>
        <taxon>Chlorophyta</taxon>
        <taxon>core chlorophytes</taxon>
        <taxon>Trebouxiophyceae</taxon>
        <taxon>Trebouxiales</taxon>
        <taxon>Trebouxiaceae</taxon>
        <taxon>Symbiochloris</taxon>
    </lineage>
</organism>
<accession>A0AAW1NV48</accession>
<dbReference type="InterPro" id="IPR000719">
    <property type="entry name" value="Prot_kinase_dom"/>
</dbReference>
<sequence length="968" mass="108309">MVGGLQRDRRKYACPEIDPDTPKPWRHLIPTLDDMQASDWVFKVKDWPMFWELFQRWLEYESDSGPPSWVDDPSEVPSAAAVQYLDPDHADYSEARQDYYEAWFDIKGREQVLAAITSVRNVVYDLEELGVPMPKKLVYLQPIGKFFKTHRARESIYEAPMPDTPEPEPTWEYPDKPWEDWDDFSFRVHTEKVKQKEEKYEAFMERLDNVGKYRHMEVTPETDLRLARHQPLGKHSDMPHEDIMNLITKDGTSADPFQVPVNIEDPRGVADIMKETKYHEETEDFIKNMGRWVDSEDDLPGMDEAQEGDDVTMNENFSNLGDAFGENGGSRGGVEMDTEAALGDEESATDTDTSSRLSAIQETCGRYLRADSAPCSGRGAFNVNTQEWARWGSHPLRKDYDVVMDLGEGAFSLVVLAKHKTIPGKLMALKVVYLQSPDMLAEPEHRDIMLREAEFLKRLQHPNIVGCEEVVNDGKQLVIVLEFLRGGQLYDQLEHLAGEHYTEQAAATLFAQMASAVQHLHAFGVMHRDIKGENFIFARDPVKVAEKGGENVIKLIDLGMAAEYNPKEVIKGARLAPLARGCQGCNRWSFTSALGSPGFVSPEVVRNHSHRPAMDIFSLGVVLFVMLVGRKPFSFKQCETLSYAETPLEDCPGLKDPRYLQLSDSAKDLLLCMMKYDPAARMTADQVMQHPWVAAKAGKVVKPLSVNVTKGAATTAAARRFRSLVSGIAAERALRPLPRGYSHAPDDDEGTKHSYTARLAKQKATASRTRGYRGDPSGRAMSRAEQSTFDRDARTFTELHDRGGVADSTQDISRHTRPHSNRTAHGDHSSATSQDASQSKHGQYYSIHGGRLRFEDPADAHTNSPGSQNSDKTVRGGGMRLSCSLSDLQNTSGANAAVQKWRRWGLGAHQMLTRQSSTPSTPSNSTHHLANSNAQEPASGSKPAVASIPEKNERRNSMQRKVNVIKPL</sequence>
<evidence type="ECO:0000259" key="11">
    <source>
        <dbReference type="PROSITE" id="PS50011"/>
    </source>
</evidence>
<dbReference type="GO" id="GO:0005524">
    <property type="term" value="F:ATP binding"/>
    <property type="evidence" value="ECO:0007669"/>
    <property type="project" value="UniProtKB-UniRule"/>
</dbReference>
<evidence type="ECO:0000256" key="4">
    <source>
        <dbReference type="ARBA" id="ARBA00022777"/>
    </source>
</evidence>
<feature type="binding site" evidence="7">
    <location>
        <position position="557"/>
    </location>
    <ligand>
        <name>ATP</name>
        <dbReference type="ChEBI" id="CHEBI:30616"/>
    </ligand>
</feature>
<feature type="compositionally biased region" description="Polar residues" evidence="10">
    <location>
        <begin position="829"/>
        <end position="841"/>
    </location>
</feature>
<comment type="caution">
    <text evidence="12">The sequence shown here is derived from an EMBL/GenBank/DDBJ whole genome shotgun (WGS) entry which is preliminary data.</text>
</comment>
<keyword evidence="1" id="KW-0723">Serine/threonine-protein kinase</keyword>
<evidence type="ECO:0000256" key="10">
    <source>
        <dbReference type="SAM" id="MobiDB-lite"/>
    </source>
</evidence>
<keyword evidence="2" id="KW-0808">Transferase</keyword>
<dbReference type="InterPro" id="IPR030616">
    <property type="entry name" value="Aur-like"/>
</dbReference>
<feature type="compositionally biased region" description="Polar residues" evidence="10">
    <location>
        <begin position="861"/>
        <end position="871"/>
    </location>
</feature>
<feature type="binding site" evidence="7">
    <location>
        <begin position="533"/>
        <end position="534"/>
    </location>
    <ligand>
        <name>ATP</name>
        <dbReference type="ChEBI" id="CHEBI:30616"/>
    </ligand>
</feature>
<feature type="compositionally biased region" description="Basic and acidic residues" evidence="10">
    <location>
        <begin position="788"/>
        <end position="804"/>
    </location>
</feature>
<feature type="cross-link" description="Glycyl lysine isopeptide (Lys-Gly) (interchain with G-Cter in SUMO2)" evidence="8">
    <location>
        <position position="531"/>
    </location>
</feature>
<reference evidence="12 13" key="1">
    <citation type="journal article" date="2024" name="Nat. Commun.">
        <title>Phylogenomics reveals the evolutionary origins of lichenization in chlorophyte algae.</title>
        <authorList>
            <person name="Puginier C."/>
            <person name="Libourel C."/>
            <person name="Otte J."/>
            <person name="Skaloud P."/>
            <person name="Haon M."/>
            <person name="Grisel S."/>
            <person name="Petersen M."/>
            <person name="Berrin J.G."/>
            <person name="Delaux P.M."/>
            <person name="Dal Grande F."/>
            <person name="Keller J."/>
        </authorList>
    </citation>
    <scope>NUCLEOTIDE SEQUENCE [LARGE SCALE GENOMIC DNA]</scope>
    <source>
        <strain evidence="12 13">SAG 2036</strain>
    </source>
</reference>
<feature type="domain" description="Protein kinase" evidence="11">
    <location>
        <begin position="400"/>
        <end position="693"/>
    </location>
</feature>
<dbReference type="SUPFAM" id="SSF56112">
    <property type="entry name" value="Protein kinase-like (PK-like)"/>
    <property type="match status" value="1"/>
</dbReference>
<evidence type="ECO:0000256" key="8">
    <source>
        <dbReference type="PIRSR" id="PIRSR630616-3"/>
    </source>
</evidence>
<feature type="region of interest" description="Disordered" evidence="10">
    <location>
        <begin position="759"/>
        <end position="842"/>
    </location>
</feature>
<evidence type="ECO:0000256" key="1">
    <source>
        <dbReference type="ARBA" id="ARBA00022527"/>
    </source>
</evidence>
<keyword evidence="5 7" id="KW-0067">ATP-binding</keyword>
<evidence type="ECO:0000256" key="7">
    <source>
        <dbReference type="PIRSR" id="PIRSR630616-2"/>
    </source>
</evidence>
<evidence type="ECO:0000256" key="3">
    <source>
        <dbReference type="ARBA" id="ARBA00022741"/>
    </source>
</evidence>
<gene>
    <name evidence="12" type="ORF">WJX73_003198</name>
</gene>
<dbReference type="GO" id="GO:0004674">
    <property type="term" value="F:protein serine/threonine kinase activity"/>
    <property type="evidence" value="ECO:0007669"/>
    <property type="project" value="UniProtKB-KW"/>
</dbReference>
<evidence type="ECO:0000256" key="5">
    <source>
        <dbReference type="ARBA" id="ARBA00022840"/>
    </source>
</evidence>
<dbReference type="Pfam" id="PF00069">
    <property type="entry name" value="Pkinase"/>
    <property type="match status" value="1"/>
</dbReference>
<dbReference type="PANTHER" id="PTHR24350">
    <property type="entry name" value="SERINE/THREONINE-PROTEIN KINASE IAL-RELATED"/>
    <property type="match status" value="1"/>
</dbReference>